<feature type="domain" description="Glycosyltransferase 2-like" evidence="1">
    <location>
        <begin position="8"/>
        <end position="157"/>
    </location>
</feature>
<dbReference type="PANTHER" id="PTHR43685:SF2">
    <property type="entry name" value="GLYCOSYLTRANSFERASE 2-LIKE DOMAIN-CONTAINING PROTEIN"/>
    <property type="match status" value="1"/>
</dbReference>
<keyword evidence="2" id="KW-0808">Transferase</keyword>
<sequence length="312" mass="34301">MKPSPIVSVVIPTRGRPETVCVAVRSALAQSFESLEVLVVIDGEDGETEAALARIDDARLKVLSLPEPMGAAAARNGGVRAARGPWIAFLDDDDEWLPEKLALQLDAARGSDAALPVVCGSYWARQDGRDALWGRRRPGPDEPISEYMFCRRSLTYGENALATSVLLVPRELMERVPFDAALRRHQDWDWALRALALPEAGLVYLELPTSIYNMAEGTGRISAAPDWQASLAWVEQRRPLLTRRAFAGFLATECVTRAVQAKAGRKVVSGLLRRMFSEGEPDLRAIAMVASVLLLPPGLRSKLRDAVRFMRS</sequence>
<dbReference type="InterPro" id="IPR029044">
    <property type="entry name" value="Nucleotide-diphossugar_trans"/>
</dbReference>
<dbReference type="PANTHER" id="PTHR43685">
    <property type="entry name" value="GLYCOSYLTRANSFERASE"/>
    <property type="match status" value="1"/>
</dbReference>
<protein>
    <submittedName>
        <fullName evidence="2">Glycosyl transferase family 2</fullName>
    </submittedName>
</protein>
<dbReference type="AlphaFoldDB" id="A0A1H5SQ51"/>
<name>A0A1H5SQ51_9BACT</name>
<dbReference type="OrthoDB" id="9785185at2"/>
<dbReference type="GO" id="GO:0016740">
    <property type="term" value="F:transferase activity"/>
    <property type="evidence" value="ECO:0007669"/>
    <property type="project" value="UniProtKB-KW"/>
</dbReference>
<keyword evidence="3" id="KW-1185">Reference proteome</keyword>
<dbReference type="CDD" id="cd00761">
    <property type="entry name" value="Glyco_tranf_GTA_type"/>
    <property type="match status" value="1"/>
</dbReference>
<organism evidence="2 3">
    <name type="scientific">Bryocella elongata</name>
    <dbReference type="NCBI Taxonomy" id="863522"/>
    <lineage>
        <taxon>Bacteria</taxon>
        <taxon>Pseudomonadati</taxon>
        <taxon>Acidobacteriota</taxon>
        <taxon>Terriglobia</taxon>
        <taxon>Terriglobales</taxon>
        <taxon>Acidobacteriaceae</taxon>
        <taxon>Bryocella</taxon>
    </lineage>
</organism>
<dbReference type="InterPro" id="IPR050834">
    <property type="entry name" value="Glycosyltransf_2"/>
</dbReference>
<evidence type="ECO:0000313" key="2">
    <source>
        <dbReference type="EMBL" id="SEF52726.1"/>
    </source>
</evidence>
<dbReference type="Gene3D" id="3.90.550.10">
    <property type="entry name" value="Spore Coat Polysaccharide Biosynthesis Protein SpsA, Chain A"/>
    <property type="match status" value="1"/>
</dbReference>
<dbReference type="Pfam" id="PF00535">
    <property type="entry name" value="Glycos_transf_2"/>
    <property type="match status" value="1"/>
</dbReference>
<dbReference type="SUPFAM" id="SSF53448">
    <property type="entry name" value="Nucleotide-diphospho-sugar transferases"/>
    <property type="match status" value="1"/>
</dbReference>
<reference evidence="2 3" key="1">
    <citation type="submission" date="2016-10" db="EMBL/GenBank/DDBJ databases">
        <authorList>
            <person name="de Groot N.N."/>
        </authorList>
    </citation>
    <scope>NUCLEOTIDE SEQUENCE [LARGE SCALE GENOMIC DNA]</scope>
    <source>
        <strain evidence="2 3">DSM 22489</strain>
    </source>
</reference>
<dbReference type="RefSeq" id="WP_103931261.1">
    <property type="nucleotide sequence ID" value="NZ_FNVA01000001.1"/>
</dbReference>
<proteinExistence type="predicted"/>
<accession>A0A1H5SQ51</accession>
<evidence type="ECO:0000313" key="3">
    <source>
        <dbReference type="Proteomes" id="UP000236728"/>
    </source>
</evidence>
<gene>
    <name evidence="2" type="ORF">SAMN05421819_0311</name>
</gene>
<dbReference type="EMBL" id="FNVA01000001">
    <property type="protein sequence ID" value="SEF52726.1"/>
    <property type="molecule type" value="Genomic_DNA"/>
</dbReference>
<dbReference type="InterPro" id="IPR001173">
    <property type="entry name" value="Glyco_trans_2-like"/>
</dbReference>
<dbReference type="Proteomes" id="UP000236728">
    <property type="component" value="Unassembled WGS sequence"/>
</dbReference>
<evidence type="ECO:0000259" key="1">
    <source>
        <dbReference type="Pfam" id="PF00535"/>
    </source>
</evidence>